<accession>A0A150GP05</accession>
<comment type="caution">
    <text evidence="3">The sequence shown here is derived from an EMBL/GenBank/DDBJ whole genome shotgun (WGS) entry which is preliminary data.</text>
</comment>
<dbReference type="InterPro" id="IPR050302">
    <property type="entry name" value="Rab_GAP_TBC_domain"/>
</dbReference>
<dbReference type="Gene3D" id="1.10.8.270">
    <property type="entry name" value="putative rabgap domain of human tbc1 domain family member 14 like domains"/>
    <property type="match status" value="1"/>
</dbReference>
<dbReference type="Gene3D" id="1.10.472.80">
    <property type="entry name" value="Ypt/Rab-GAP domain of gyp1p, domain 3"/>
    <property type="match status" value="1"/>
</dbReference>
<dbReference type="PANTHER" id="PTHR47219">
    <property type="entry name" value="RAB GTPASE-ACTIVATING PROTEIN 1-LIKE"/>
    <property type="match status" value="1"/>
</dbReference>
<dbReference type="STRING" id="33097.A0A150GP05"/>
<dbReference type="OrthoDB" id="294251at2759"/>
<dbReference type="SMART" id="SM00164">
    <property type="entry name" value="TBC"/>
    <property type="match status" value="1"/>
</dbReference>
<feature type="compositionally biased region" description="Gly residues" evidence="1">
    <location>
        <begin position="104"/>
        <end position="113"/>
    </location>
</feature>
<protein>
    <recommendedName>
        <fullName evidence="2">Rab-GAP TBC domain-containing protein</fullName>
    </recommendedName>
</protein>
<feature type="compositionally biased region" description="Gly residues" evidence="1">
    <location>
        <begin position="502"/>
        <end position="512"/>
    </location>
</feature>
<dbReference type="AlphaFoldDB" id="A0A150GP05"/>
<dbReference type="FunFam" id="1.10.8.270:FF:000016">
    <property type="entry name" value="TBC1 domain family member 2A"/>
    <property type="match status" value="1"/>
</dbReference>
<dbReference type="PROSITE" id="PS50086">
    <property type="entry name" value="TBC_RABGAP"/>
    <property type="match status" value="1"/>
</dbReference>
<feature type="compositionally biased region" description="Low complexity" evidence="1">
    <location>
        <begin position="233"/>
        <end position="256"/>
    </location>
</feature>
<evidence type="ECO:0000256" key="1">
    <source>
        <dbReference type="SAM" id="MobiDB-lite"/>
    </source>
</evidence>
<dbReference type="InterPro" id="IPR035969">
    <property type="entry name" value="Rab-GAP_TBC_sf"/>
</dbReference>
<feature type="region of interest" description="Disordered" evidence="1">
    <location>
        <begin position="208"/>
        <end position="256"/>
    </location>
</feature>
<dbReference type="GO" id="GO:0031267">
    <property type="term" value="F:small GTPase binding"/>
    <property type="evidence" value="ECO:0007669"/>
    <property type="project" value="TreeGrafter"/>
</dbReference>
<proteinExistence type="predicted"/>
<feature type="domain" description="Rab-GAP TBC" evidence="2">
    <location>
        <begin position="170"/>
        <end position="429"/>
    </location>
</feature>
<dbReference type="InterPro" id="IPR000195">
    <property type="entry name" value="Rab-GAP-TBC_dom"/>
</dbReference>
<feature type="region of interest" description="Disordered" evidence="1">
    <location>
        <begin position="499"/>
        <end position="520"/>
    </location>
</feature>
<dbReference type="SUPFAM" id="SSF47923">
    <property type="entry name" value="Ypt/Rab-GAP domain of gyp1p"/>
    <property type="match status" value="2"/>
</dbReference>
<keyword evidence="4" id="KW-1185">Reference proteome</keyword>
<organism evidence="3 4">
    <name type="scientific">Gonium pectorale</name>
    <name type="common">Green alga</name>
    <dbReference type="NCBI Taxonomy" id="33097"/>
    <lineage>
        <taxon>Eukaryota</taxon>
        <taxon>Viridiplantae</taxon>
        <taxon>Chlorophyta</taxon>
        <taxon>core chlorophytes</taxon>
        <taxon>Chlorophyceae</taxon>
        <taxon>CS clade</taxon>
        <taxon>Chlamydomonadales</taxon>
        <taxon>Volvocaceae</taxon>
        <taxon>Gonium</taxon>
    </lineage>
</organism>
<evidence type="ECO:0000313" key="3">
    <source>
        <dbReference type="EMBL" id="KXZ51534.1"/>
    </source>
</evidence>
<feature type="compositionally biased region" description="Gly residues" evidence="1">
    <location>
        <begin position="210"/>
        <end position="224"/>
    </location>
</feature>
<dbReference type="PANTHER" id="PTHR47219:SF9">
    <property type="entry name" value="GTPASE ACTIVATING PROTEIN AND CENTROSOME-ASSOCIATED, ISOFORM B"/>
    <property type="match status" value="1"/>
</dbReference>
<dbReference type="Proteomes" id="UP000075714">
    <property type="component" value="Unassembled WGS sequence"/>
</dbReference>
<gene>
    <name evidence="3" type="ORF">GPECTOR_12g497</name>
</gene>
<evidence type="ECO:0000313" key="4">
    <source>
        <dbReference type="Proteomes" id="UP000075714"/>
    </source>
</evidence>
<dbReference type="GO" id="GO:0005096">
    <property type="term" value="F:GTPase activator activity"/>
    <property type="evidence" value="ECO:0007669"/>
    <property type="project" value="TreeGrafter"/>
</dbReference>
<dbReference type="Gene3D" id="1.10.10.750">
    <property type="entry name" value="Ypt/Rab-GAP domain of gyp1p, domain 1"/>
    <property type="match status" value="1"/>
</dbReference>
<dbReference type="EMBL" id="LSYV01000013">
    <property type="protein sequence ID" value="KXZ51534.1"/>
    <property type="molecule type" value="Genomic_DNA"/>
</dbReference>
<dbReference type="Pfam" id="PF00566">
    <property type="entry name" value="RabGAP-TBC"/>
    <property type="match status" value="1"/>
</dbReference>
<reference evidence="4" key="1">
    <citation type="journal article" date="2016" name="Nat. Commun.">
        <title>The Gonium pectorale genome demonstrates co-option of cell cycle regulation during the evolution of multicellularity.</title>
        <authorList>
            <person name="Hanschen E.R."/>
            <person name="Marriage T.N."/>
            <person name="Ferris P.J."/>
            <person name="Hamaji T."/>
            <person name="Toyoda A."/>
            <person name="Fujiyama A."/>
            <person name="Neme R."/>
            <person name="Noguchi H."/>
            <person name="Minakuchi Y."/>
            <person name="Suzuki M."/>
            <person name="Kawai-Toyooka H."/>
            <person name="Smith D.R."/>
            <person name="Sparks H."/>
            <person name="Anderson J."/>
            <person name="Bakaric R."/>
            <person name="Luria V."/>
            <person name="Karger A."/>
            <person name="Kirschner M.W."/>
            <person name="Durand P.M."/>
            <person name="Michod R.E."/>
            <person name="Nozaki H."/>
            <person name="Olson B.J."/>
        </authorList>
    </citation>
    <scope>NUCLEOTIDE SEQUENCE [LARGE SCALE GENOMIC DNA]</scope>
    <source>
        <strain evidence="4">NIES-2863</strain>
    </source>
</reference>
<feature type="region of interest" description="Disordered" evidence="1">
    <location>
        <begin position="91"/>
        <end position="134"/>
    </location>
</feature>
<evidence type="ECO:0000259" key="2">
    <source>
        <dbReference type="PROSITE" id="PS50086"/>
    </source>
</evidence>
<name>A0A150GP05_GONPE</name>
<sequence>MTETAVLLSLAQTYVQQHPQRPLRLDRHGFIIRTPNSSDGGGGAAAAAAAAAASCGANGDAADAERAASGASASTSGCAAAGNAVVHPLTGRGAGGASKKDRGAGPGGGGGAGPAEPGGLPASRRHRRAQEEQAVGRLRKWRKMLGPGGGGLASYGRRRAAKLKRRVRKGIPEQLRGLAWFALSGGRKLMLEHPGLYAALSAEPVPPAGSGAGATGASAGGGSDAGPPPSSPPQAAGAAAGPVSQPPAGAAPVASAPAAPPQAAAAAAVDLDPDVVTSIMRDLNRTFPTHIFFMDRQGPGQRALFNVLTAYARYDPGVGYVQGMGFVAAVLLLYLAPEEAFWTLVAGPLGGPGGEGLRPLYLAGMPGLHRCCYQFKGLLRDAVPRLAARMEREGVEPLFFATHWFNTAFAYSLPFSHLLPVWDVFLAEGLKTVFRVGLAVLQLAESRLVVLPFEALLESLSAKNLPRLLPADPRVLLRRALRNSVSERLAALRREWEAGPGAAKGGSVGRGRAGSAARGK</sequence>